<dbReference type="SUPFAM" id="SSF52058">
    <property type="entry name" value="L domain-like"/>
    <property type="match status" value="1"/>
</dbReference>
<keyword evidence="3" id="KW-0732">Signal</keyword>
<dbReference type="InterPro" id="IPR032675">
    <property type="entry name" value="LRR_dom_sf"/>
</dbReference>
<keyword evidence="2" id="KW-0812">Transmembrane</keyword>
<evidence type="ECO:0000256" key="7">
    <source>
        <dbReference type="ARBA" id="ARBA00023180"/>
    </source>
</evidence>
<dbReference type="InterPro" id="IPR046956">
    <property type="entry name" value="RLP23-like"/>
</dbReference>
<dbReference type="InterPro" id="IPR001611">
    <property type="entry name" value="Leu-rich_rpt"/>
</dbReference>
<gene>
    <name evidence="8" type="ORF">FEM48_Zijuj03G0156800</name>
</gene>
<evidence type="ECO:0000313" key="9">
    <source>
        <dbReference type="Proteomes" id="UP000813462"/>
    </source>
</evidence>
<dbReference type="EMBL" id="JAEACU010000003">
    <property type="protein sequence ID" value="KAH7538037.1"/>
    <property type="molecule type" value="Genomic_DNA"/>
</dbReference>
<dbReference type="AlphaFoldDB" id="A0A978VR62"/>
<evidence type="ECO:0000256" key="4">
    <source>
        <dbReference type="ARBA" id="ARBA00022989"/>
    </source>
</evidence>
<proteinExistence type="predicted"/>
<evidence type="ECO:0000256" key="3">
    <source>
        <dbReference type="ARBA" id="ARBA00022729"/>
    </source>
</evidence>
<dbReference type="Pfam" id="PF00560">
    <property type="entry name" value="LRR_1"/>
    <property type="match status" value="3"/>
</dbReference>
<evidence type="ECO:0000313" key="8">
    <source>
        <dbReference type="EMBL" id="KAH7538037.1"/>
    </source>
</evidence>
<evidence type="ECO:0000256" key="5">
    <source>
        <dbReference type="ARBA" id="ARBA00023136"/>
    </source>
</evidence>
<name>A0A978VR62_ZIZJJ</name>
<reference evidence="8" key="1">
    <citation type="journal article" date="2021" name="Front. Plant Sci.">
        <title>Chromosome-Scale Genome Assembly for Chinese Sour Jujube and Insights Into Its Genome Evolution and Domestication Signature.</title>
        <authorList>
            <person name="Shen L.-Y."/>
            <person name="Luo H."/>
            <person name="Wang X.-L."/>
            <person name="Wang X.-M."/>
            <person name="Qiu X.-J."/>
            <person name="Liu H."/>
            <person name="Zhou S.-S."/>
            <person name="Jia K.-H."/>
            <person name="Nie S."/>
            <person name="Bao Y.-T."/>
            <person name="Zhang R.-G."/>
            <person name="Yun Q.-Z."/>
            <person name="Chai Y.-H."/>
            <person name="Lu J.-Y."/>
            <person name="Li Y."/>
            <person name="Zhao S.-W."/>
            <person name="Mao J.-F."/>
            <person name="Jia S.-G."/>
            <person name="Mao Y.-M."/>
        </authorList>
    </citation>
    <scope>NUCLEOTIDE SEQUENCE</scope>
    <source>
        <strain evidence="8">AT0</strain>
        <tissue evidence="8">Leaf</tissue>
    </source>
</reference>
<keyword evidence="7" id="KW-0325">Glycoprotein</keyword>
<sequence length="159" mass="17726">MHGRIKKLSGDLVIDLSHNRFEGPLPSISSNTLPLYLSNNMFSGSISQFLCNRPSDKMNLEILNLQNNQLSGVISNCWSTMWKNLVILKVSDNKFNSTIPYSLGSLVLLWLLHLRNNNLSGELLVMKGQEMEYIENLGYVSSIDLSGEIPHGMGKMGAL</sequence>
<dbReference type="Proteomes" id="UP000813462">
    <property type="component" value="Unassembled WGS sequence"/>
</dbReference>
<accession>A0A978VR62</accession>
<evidence type="ECO:0000256" key="6">
    <source>
        <dbReference type="ARBA" id="ARBA00023170"/>
    </source>
</evidence>
<comment type="caution">
    <text evidence="8">The sequence shown here is derived from an EMBL/GenBank/DDBJ whole genome shotgun (WGS) entry which is preliminary data.</text>
</comment>
<evidence type="ECO:0000256" key="2">
    <source>
        <dbReference type="ARBA" id="ARBA00022692"/>
    </source>
</evidence>
<dbReference type="PANTHER" id="PTHR48063">
    <property type="entry name" value="LRR RECEPTOR-LIKE KINASE"/>
    <property type="match status" value="1"/>
</dbReference>
<evidence type="ECO:0000256" key="1">
    <source>
        <dbReference type="ARBA" id="ARBA00004479"/>
    </source>
</evidence>
<dbReference type="Gene3D" id="3.80.10.10">
    <property type="entry name" value="Ribonuclease Inhibitor"/>
    <property type="match status" value="1"/>
</dbReference>
<organism evidence="8 9">
    <name type="scientific">Ziziphus jujuba var. spinosa</name>
    <dbReference type="NCBI Taxonomy" id="714518"/>
    <lineage>
        <taxon>Eukaryota</taxon>
        <taxon>Viridiplantae</taxon>
        <taxon>Streptophyta</taxon>
        <taxon>Embryophyta</taxon>
        <taxon>Tracheophyta</taxon>
        <taxon>Spermatophyta</taxon>
        <taxon>Magnoliopsida</taxon>
        <taxon>eudicotyledons</taxon>
        <taxon>Gunneridae</taxon>
        <taxon>Pentapetalae</taxon>
        <taxon>rosids</taxon>
        <taxon>fabids</taxon>
        <taxon>Rosales</taxon>
        <taxon>Rhamnaceae</taxon>
        <taxon>Paliureae</taxon>
        <taxon>Ziziphus</taxon>
    </lineage>
</organism>
<dbReference type="PANTHER" id="PTHR48063:SF98">
    <property type="entry name" value="LRR RECEPTOR-LIKE SERINE_THREONINE-PROTEIN KINASE FLS2"/>
    <property type="match status" value="1"/>
</dbReference>
<protein>
    <submittedName>
        <fullName evidence="8">Uncharacterized protein</fullName>
    </submittedName>
</protein>
<comment type="subcellular location">
    <subcellularLocation>
        <location evidence="1">Membrane</location>
        <topology evidence="1">Single-pass type I membrane protein</topology>
    </subcellularLocation>
</comment>
<keyword evidence="4" id="KW-1133">Transmembrane helix</keyword>
<keyword evidence="5" id="KW-0472">Membrane</keyword>
<dbReference type="GO" id="GO:0016020">
    <property type="term" value="C:membrane"/>
    <property type="evidence" value="ECO:0007669"/>
    <property type="project" value="UniProtKB-SubCell"/>
</dbReference>
<keyword evidence="6" id="KW-0675">Receptor</keyword>